<organism evidence="1 2">
    <name type="scientific">Pyronema omphalodes (strain CBS 100304)</name>
    <name type="common">Pyronema confluens</name>
    <dbReference type="NCBI Taxonomy" id="1076935"/>
    <lineage>
        <taxon>Eukaryota</taxon>
        <taxon>Fungi</taxon>
        <taxon>Dikarya</taxon>
        <taxon>Ascomycota</taxon>
        <taxon>Pezizomycotina</taxon>
        <taxon>Pezizomycetes</taxon>
        <taxon>Pezizales</taxon>
        <taxon>Pyronemataceae</taxon>
        <taxon>Pyronema</taxon>
    </lineage>
</organism>
<name>U4LGU6_PYROM</name>
<keyword evidence="2" id="KW-1185">Reference proteome</keyword>
<dbReference type="AlphaFoldDB" id="U4LGU6"/>
<protein>
    <submittedName>
        <fullName evidence="1">Uncharacterized protein</fullName>
    </submittedName>
</protein>
<proteinExistence type="predicted"/>
<evidence type="ECO:0000313" key="2">
    <source>
        <dbReference type="Proteomes" id="UP000018144"/>
    </source>
</evidence>
<dbReference type="EMBL" id="HF935578">
    <property type="protein sequence ID" value="CCX10969.1"/>
    <property type="molecule type" value="Genomic_DNA"/>
</dbReference>
<gene>
    <name evidence="1" type="ORF">PCON_10563</name>
</gene>
<evidence type="ECO:0000313" key="1">
    <source>
        <dbReference type="EMBL" id="CCX10969.1"/>
    </source>
</evidence>
<reference evidence="1 2" key="1">
    <citation type="journal article" date="2013" name="PLoS Genet.">
        <title>The genome and development-dependent transcriptomes of Pyronema confluens: a window into fungal evolution.</title>
        <authorList>
            <person name="Traeger S."/>
            <person name="Altegoer F."/>
            <person name="Freitag M."/>
            <person name="Gabaldon T."/>
            <person name="Kempken F."/>
            <person name="Kumar A."/>
            <person name="Marcet-Houben M."/>
            <person name="Poggeler S."/>
            <person name="Stajich J.E."/>
            <person name="Nowrousian M."/>
        </authorList>
    </citation>
    <scope>NUCLEOTIDE SEQUENCE [LARGE SCALE GENOMIC DNA]</scope>
    <source>
        <strain evidence="2">CBS 100304</strain>
        <tissue evidence="1">Vegetative mycelium</tissue>
    </source>
</reference>
<accession>U4LGU6</accession>
<sequence length="74" mass="7880">MANSQAIDIQPYFINSSLLQGGAAAQVVPGRADLMLITFRHGGSLVKFTATKQQFLAIMAYVDAIKPPAVTSVE</sequence>
<dbReference type="Proteomes" id="UP000018144">
    <property type="component" value="Unassembled WGS sequence"/>
</dbReference>